<dbReference type="HAMAP" id="MF_00685">
    <property type="entry name" value="GlgB"/>
    <property type="match status" value="1"/>
</dbReference>
<dbReference type="SUPFAM" id="SSF81296">
    <property type="entry name" value="E set domains"/>
    <property type="match status" value="2"/>
</dbReference>
<evidence type="ECO:0000256" key="8">
    <source>
        <dbReference type="ARBA" id="ARBA00023056"/>
    </source>
</evidence>
<dbReference type="InterPro" id="IPR013783">
    <property type="entry name" value="Ig-like_fold"/>
</dbReference>
<comment type="subunit">
    <text evidence="10">Monomer.</text>
</comment>
<evidence type="ECO:0000313" key="14">
    <source>
        <dbReference type="Proteomes" id="UP000018851"/>
    </source>
</evidence>
<dbReference type="PANTHER" id="PTHR43651">
    <property type="entry name" value="1,4-ALPHA-GLUCAN-BRANCHING ENZYME"/>
    <property type="match status" value="1"/>
</dbReference>
<dbReference type="RefSeq" id="WP_025291652.1">
    <property type="nucleotide sequence ID" value="NZ_CP006644.1"/>
</dbReference>
<dbReference type="Pfam" id="PF00128">
    <property type="entry name" value="Alpha-amylase"/>
    <property type="match status" value="1"/>
</dbReference>
<dbReference type="InterPro" id="IPR037439">
    <property type="entry name" value="Branching_enzy"/>
</dbReference>
<evidence type="ECO:0000256" key="9">
    <source>
        <dbReference type="ARBA" id="ARBA00023277"/>
    </source>
</evidence>
<proteinExistence type="inferred from homology"/>
<comment type="function">
    <text evidence="2 10">Catalyzes the formation of the alpha-1,6-glucosidic linkages in glycogen by scission of a 1,4-alpha-linked oligosaccharide from growing alpha-1,4-glucan chains and the subsequent attachment of the oligosaccharide to the alpha-1,6 position.</text>
</comment>
<keyword evidence="9 10" id="KW-0119">Carbohydrate metabolism</keyword>
<dbReference type="InterPro" id="IPR054169">
    <property type="entry name" value="GlgB_N"/>
</dbReference>
<dbReference type="KEGG" id="ssan:NX02_08355"/>
<reference evidence="13 14" key="1">
    <citation type="submission" date="2013-07" db="EMBL/GenBank/DDBJ databases">
        <title>Completed genome of Sphingomonas sanxanigenens NX02.</title>
        <authorList>
            <person name="Ma T."/>
            <person name="Huang H."/>
            <person name="Wu M."/>
            <person name="Li X."/>
            <person name="Li G."/>
        </authorList>
    </citation>
    <scope>NUCLEOTIDE SEQUENCE [LARGE SCALE GENOMIC DNA]</scope>
    <source>
        <strain evidence="13 14">NX02</strain>
    </source>
</reference>
<keyword evidence="6 10" id="KW-0328">Glycosyltransferase</keyword>
<feature type="domain" description="Glycosyl hydrolase family 13 catalytic" evidence="12">
    <location>
        <begin position="236"/>
        <end position="590"/>
    </location>
</feature>
<name>W0ACI6_9SPHN</name>
<dbReference type="FunFam" id="2.60.40.10:FF:000169">
    <property type="entry name" value="1,4-alpha-glucan branching enzyme GlgB"/>
    <property type="match status" value="1"/>
</dbReference>
<dbReference type="AlphaFoldDB" id="W0ACI6"/>
<evidence type="ECO:0000256" key="3">
    <source>
        <dbReference type="ARBA" id="ARBA00004964"/>
    </source>
</evidence>
<evidence type="ECO:0000256" key="7">
    <source>
        <dbReference type="ARBA" id="ARBA00022679"/>
    </source>
</evidence>
<keyword evidence="7 10" id="KW-0808">Transferase</keyword>
<dbReference type="InterPro" id="IPR013780">
    <property type="entry name" value="Glyco_hydro_b"/>
</dbReference>
<dbReference type="SUPFAM" id="SSF51011">
    <property type="entry name" value="Glycosyl hydrolase domain"/>
    <property type="match status" value="1"/>
</dbReference>
<dbReference type="Gene3D" id="3.20.20.80">
    <property type="entry name" value="Glycosidases"/>
    <property type="match status" value="1"/>
</dbReference>
<keyword evidence="8 10" id="KW-0320">Glycogen biosynthesis</keyword>
<dbReference type="PANTHER" id="PTHR43651:SF3">
    <property type="entry name" value="1,4-ALPHA-GLUCAN-BRANCHING ENZYME"/>
    <property type="match status" value="1"/>
</dbReference>
<dbReference type="FunFam" id="2.60.40.1180:FF:000002">
    <property type="entry name" value="1,4-alpha-glucan branching enzyme GlgB"/>
    <property type="match status" value="1"/>
</dbReference>
<evidence type="ECO:0000256" key="4">
    <source>
        <dbReference type="ARBA" id="ARBA00009000"/>
    </source>
</evidence>
<dbReference type="UniPathway" id="UPA00164"/>
<dbReference type="SMART" id="SM00642">
    <property type="entry name" value="Aamy"/>
    <property type="match status" value="1"/>
</dbReference>
<dbReference type="GO" id="GO:0004553">
    <property type="term" value="F:hydrolase activity, hydrolyzing O-glycosyl compounds"/>
    <property type="evidence" value="ECO:0007669"/>
    <property type="project" value="InterPro"/>
</dbReference>
<dbReference type="NCBIfam" id="NF008967">
    <property type="entry name" value="PRK12313.1"/>
    <property type="match status" value="1"/>
</dbReference>
<dbReference type="InterPro" id="IPR004193">
    <property type="entry name" value="Glyco_hydro_13_N"/>
</dbReference>
<dbReference type="Proteomes" id="UP000018851">
    <property type="component" value="Chromosome"/>
</dbReference>
<dbReference type="SUPFAM" id="SSF51445">
    <property type="entry name" value="(Trans)glycosidases"/>
    <property type="match status" value="1"/>
</dbReference>
<dbReference type="GO" id="GO:0003844">
    <property type="term" value="F:1,4-alpha-glucan branching enzyme activity"/>
    <property type="evidence" value="ECO:0007669"/>
    <property type="project" value="UniProtKB-UniRule"/>
</dbReference>
<dbReference type="GO" id="GO:0043169">
    <property type="term" value="F:cation binding"/>
    <property type="evidence" value="ECO:0007669"/>
    <property type="project" value="InterPro"/>
</dbReference>
<sequence>MVEQGARRVSEWLSDPFGYLGPHDGIVRTFQPGAIGAWLVTTQGRLRMRETATRGLFEGRLPADGAYSFHIEWPDGSADAEDPYRFPPLLGEFDLHLMGEGAHWDLPLRLGANPCTLDGVEGTGFAVWAPNARAVSVIGDFTGWNAEKLPMRLRHGAGVWELFVPGVTPGARYKFAVTGADGVRREKADPLARATELPPATASIVAAAPDFAWNDAAWMAGRAARQHAGAPISIYELHAGSWRRPWQGGEHDWDLLGDQLIPYLSDLGFTHVELMPIMEHPFGGSWGYQPLSQFAPSARYGSAEQFARFVDRCHAANIGVILDWVPAHFPTDAHGLAFFDGTALYEHADPREGFHPDWNTAIYNLGRAEVAGMLIASALWWLERFHVDGLRVDAVASMLYRDYSRKAGEWIPNRYGGRENLESIGFLQRMNRVVAERCPGAITIAEESTAFPGVTASPDSGGLGFAFKWNMGWMNDTLRYMELEAVHRRWHHSDMTFGLVYAFSERFILPLSHDEVVHGKKALIDKMPGDDWQKFANLRAYLGFMWAHPGKKLLFMGDEIAQWREWDHDGQLDWQALARPDHAGVQALVRDLNAIYVAEAALHASDADARGFAWIIGDDVDNSVFAFLRSDPAGGAAPLLVVVNMTPVPRHAYRIGVPLAGEWQEVISTDAAGYGGSGLGNGGPLIADGAAGHGQDQSLSLTLPPLSTLILRHGGPAA</sequence>
<keyword evidence="5 10" id="KW-0321">Glycogen metabolism</keyword>
<dbReference type="GO" id="GO:0005978">
    <property type="term" value="P:glycogen biosynthetic process"/>
    <property type="evidence" value="ECO:0007669"/>
    <property type="project" value="UniProtKB-UniRule"/>
</dbReference>
<dbReference type="PIRSF" id="PIRSF000463">
    <property type="entry name" value="GlgB"/>
    <property type="match status" value="1"/>
</dbReference>
<gene>
    <name evidence="10" type="primary">glgB</name>
    <name evidence="13" type="ORF">NX02_08355</name>
</gene>
<feature type="active site" description="Proton donor" evidence="10 11">
    <location>
        <position position="446"/>
    </location>
</feature>
<dbReference type="OrthoDB" id="9800174at2"/>
<dbReference type="Pfam" id="PF02806">
    <property type="entry name" value="Alpha-amylase_C"/>
    <property type="match status" value="1"/>
</dbReference>
<dbReference type="Gene3D" id="2.60.40.10">
    <property type="entry name" value="Immunoglobulins"/>
    <property type="match status" value="1"/>
</dbReference>
<dbReference type="NCBIfam" id="NF003811">
    <property type="entry name" value="PRK05402.1"/>
    <property type="match status" value="1"/>
</dbReference>
<evidence type="ECO:0000256" key="10">
    <source>
        <dbReference type="HAMAP-Rule" id="MF_00685"/>
    </source>
</evidence>
<dbReference type="Pfam" id="PF22019">
    <property type="entry name" value="GlgB_N"/>
    <property type="match status" value="1"/>
</dbReference>
<dbReference type="EC" id="2.4.1.18" evidence="10"/>
<feature type="active site" description="Nucleophile" evidence="10 11">
    <location>
        <position position="393"/>
    </location>
</feature>
<dbReference type="InterPro" id="IPR014756">
    <property type="entry name" value="Ig_E-set"/>
</dbReference>
<evidence type="ECO:0000256" key="5">
    <source>
        <dbReference type="ARBA" id="ARBA00022600"/>
    </source>
</evidence>
<comment type="similarity">
    <text evidence="4 10">Belongs to the glycosyl hydrolase 13 family. GlgB subfamily.</text>
</comment>
<dbReference type="InterPro" id="IPR006047">
    <property type="entry name" value="GH13_cat_dom"/>
</dbReference>
<dbReference type="InterPro" id="IPR006407">
    <property type="entry name" value="GlgB"/>
</dbReference>
<dbReference type="eggNOG" id="COG0296">
    <property type="taxonomic scope" value="Bacteria"/>
</dbReference>
<evidence type="ECO:0000256" key="6">
    <source>
        <dbReference type="ARBA" id="ARBA00022676"/>
    </source>
</evidence>
<dbReference type="InterPro" id="IPR017853">
    <property type="entry name" value="GH"/>
</dbReference>
<keyword evidence="14" id="KW-1185">Reference proteome</keyword>
<organism evidence="13 14">
    <name type="scientific">Sphingomonas sanxanigenens DSM 19645 = NX02</name>
    <dbReference type="NCBI Taxonomy" id="1123269"/>
    <lineage>
        <taxon>Bacteria</taxon>
        <taxon>Pseudomonadati</taxon>
        <taxon>Pseudomonadota</taxon>
        <taxon>Alphaproteobacteria</taxon>
        <taxon>Sphingomonadales</taxon>
        <taxon>Sphingomonadaceae</taxon>
        <taxon>Sphingomonas</taxon>
    </lineage>
</organism>
<comment type="pathway">
    <text evidence="3 10">Glycan biosynthesis; glycogen biosynthesis.</text>
</comment>
<dbReference type="HOGENOM" id="CLU_004245_3_2_5"/>
<dbReference type="NCBIfam" id="TIGR01515">
    <property type="entry name" value="branching_enzym"/>
    <property type="match status" value="1"/>
</dbReference>
<dbReference type="CDD" id="cd02855">
    <property type="entry name" value="E_set_GBE_prok_N"/>
    <property type="match status" value="1"/>
</dbReference>
<dbReference type="Gene3D" id="2.60.40.1180">
    <property type="entry name" value="Golgi alpha-mannosidase II"/>
    <property type="match status" value="1"/>
</dbReference>
<dbReference type="Pfam" id="PF02922">
    <property type="entry name" value="CBM_48"/>
    <property type="match status" value="1"/>
</dbReference>
<comment type="catalytic activity">
    <reaction evidence="1 10">
        <text>Transfers a segment of a (1-&gt;4)-alpha-D-glucan chain to a primary hydroxy group in a similar glucan chain.</text>
        <dbReference type="EC" id="2.4.1.18"/>
    </reaction>
</comment>
<evidence type="ECO:0000313" key="13">
    <source>
        <dbReference type="EMBL" id="AHE53395.1"/>
    </source>
</evidence>
<protein>
    <recommendedName>
        <fullName evidence="10">1,4-alpha-glucan branching enzyme GlgB</fullName>
        <ecNumber evidence="10">2.4.1.18</ecNumber>
    </recommendedName>
    <alternativeName>
        <fullName evidence="10">1,4-alpha-D-glucan:1,4-alpha-D-glucan 6-glucosyl-transferase</fullName>
    </alternativeName>
    <alternativeName>
        <fullName evidence="10">Alpha-(1-&gt;4)-glucan branching enzyme</fullName>
    </alternativeName>
    <alternativeName>
        <fullName evidence="10">Glycogen branching enzyme</fullName>
        <shortName evidence="10">BE</shortName>
    </alternativeName>
</protein>
<evidence type="ECO:0000256" key="1">
    <source>
        <dbReference type="ARBA" id="ARBA00000826"/>
    </source>
</evidence>
<evidence type="ECO:0000259" key="12">
    <source>
        <dbReference type="SMART" id="SM00642"/>
    </source>
</evidence>
<evidence type="ECO:0000256" key="11">
    <source>
        <dbReference type="PIRSR" id="PIRSR000463-1"/>
    </source>
</evidence>
<dbReference type="CDD" id="cd11322">
    <property type="entry name" value="AmyAc_Glg_BE"/>
    <property type="match status" value="1"/>
</dbReference>
<dbReference type="GO" id="GO:0005829">
    <property type="term" value="C:cytosol"/>
    <property type="evidence" value="ECO:0007669"/>
    <property type="project" value="TreeGrafter"/>
</dbReference>
<accession>W0ACI6</accession>
<evidence type="ECO:0000256" key="2">
    <source>
        <dbReference type="ARBA" id="ARBA00002953"/>
    </source>
</evidence>
<dbReference type="PATRIC" id="fig|1123269.5.peg.1637"/>
<dbReference type="InterPro" id="IPR006048">
    <property type="entry name" value="A-amylase/branching_C"/>
</dbReference>
<dbReference type="FunFam" id="3.20.20.80:FF:000003">
    <property type="entry name" value="1,4-alpha-glucan branching enzyme GlgB"/>
    <property type="match status" value="1"/>
</dbReference>
<dbReference type="STRING" id="1123269.NX02_08355"/>
<dbReference type="EMBL" id="CP006644">
    <property type="protein sequence ID" value="AHE53395.1"/>
    <property type="molecule type" value="Genomic_DNA"/>
</dbReference>
<dbReference type="InterPro" id="IPR044143">
    <property type="entry name" value="GlgB_N_E_set_prok"/>
</dbReference>